<evidence type="ECO:0000313" key="2">
    <source>
        <dbReference type="EMBL" id="OGM03081.1"/>
    </source>
</evidence>
<proteinExistence type="predicted"/>
<organism evidence="2 3">
    <name type="scientific">Candidatus Woesebacteria bacterium GWA1_41_8</name>
    <dbReference type="NCBI Taxonomy" id="1802471"/>
    <lineage>
        <taxon>Bacteria</taxon>
        <taxon>Candidatus Woeseibacteriota</taxon>
    </lineage>
</organism>
<evidence type="ECO:0000256" key="1">
    <source>
        <dbReference type="SAM" id="Phobius"/>
    </source>
</evidence>
<keyword evidence="1" id="KW-0812">Transmembrane</keyword>
<dbReference type="AlphaFoldDB" id="A0A1F7WJV2"/>
<gene>
    <name evidence="2" type="ORF">A2115_02395</name>
</gene>
<reference evidence="2 3" key="1">
    <citation type="journal article" date="2016" name="Nat. Commun.">
        <title>Thousands of microbial genomes shed light on interconnected biogeochemical processes in an aquifer system.</title>
        <authorList>
            <person name="Anantharaman K."/>
            <person name="Brown C.T."/>
            <person name="Hug L.A."/>
            <person name="Sharon I."/>
            <person name="Castelle C.J."/>
            <person name="Probst A.J."/>
            <person name="Thomas B.C."/>
            <person name="Singh A."/>
            <person name="Wilkins M.J."/>
            <person name="Karaoz U."/>
            <person name="Brodie E.L."/>
            <person name="Williams K.H."/>
            <person name="Hubbard S.S."/>
            <person name="Banfield J.F."/>
        </authorList>
    </citation>
    <scope>NUCLEOTIDE SEQUENCE [LARGE SCALE GENOMIC DNA]</scope>
</reference>
<feature type="transmembrane region" description="Helical" evidence="1">
    <location>
        <begin position="38"/>
        <end position="61"/>
    </location>
</feature>
<accession>A0A1F7WJV2</accession>
<evidence type="ECO:0000313" key="3">
    <source>
        <dbReference type="Proteomes" id="UP000176198"/>
    </source>
</evidence>
<keyword evidence="1" id="KW-1133">Transmembrane helix</keyword>
<protein>
    <submittedName>
        <fullName evidence="2">Uncharacterized protein</fullName>
    </submittedName>
</protein>
<sequence>MNSKKFFGWVVVFLFVVIDIAALDDITTGGELNPSLEYLILAVTFPYLGYFSMQILAVKIFKAVRWAARKTPFGDYHIHHSTLGLLLVLLGILTPITLIKVTLVGFGLGMFTHHTQTEGLIFVTKYKKDSYHKIVKHP</sequence>
<dbReference type="STRING" id="1802471.A2115_02395"/>
<name>A0A1F7WJV2_9BACT</name>
<comment type="caution">
    <text evidence="2">The sequence shown here is derived from an EMBL/GenBank/DDBJ whole genome shotgun (WGS) entry which is preliminary data.</text>
</comment>
<dbReference type="Proteomes" id="UP000176198">
    <property type="component" value="Unassembled WGS sequence"/>
</dbReference>
<dbReference type="EMBL" id="MGFJ01000007">
    <property type="protein sequence ID" value="OGM03081.1"/>
    <property type="molecule type" value="Genomic_DNA"/>
</dbReference>
<feature type="transmembrane region" description="Helical" evidence="1">
    <location>
        <begin position="82"/>
        <end position="108"/>
    </location>
</feature>
<keyword evidence="1" id="KW-0472">Membrane</keyword>